<evidence type="ECO:0000313" key="3">
    <source>
        <dbReference type="EMBL" id="KAK8850676.1"/>
    </source>
</evidence>
<gene>
    <name evidence="3" type="ORF">IAR55_004596</name>
</gene>
<dbReference type="Pfam" id="PF13489">
    <property type="entry name" value="Methyltransf_23"/>
    <property type="match status" value="1"/>
</dbReference>
<evidence type="ECO:0000256" key="2">
    <source>
        <dbReference type="SAM" id="MobiDB-lite"/>
    </source>
</evidence>
<reference evidence="3 4" key="1">
    <citation type="journal article" date="2024" name="bioRxiv">
        <title>Comparative genomics of Cryptococcus and Kwoniella reveals pathogenesis evolution and contrasting karyotype dynamics via intercentromeric recombination or chromosome fusion.</title>
        <authorList>
            <person name="Coelho M.A."/>
            <person name="David-Palma M."/>
            <person name="Shea T."/>
            <person name="Bowers K."/>
            <person name="McGinley-Smith S."/>
            <person name="Mohammad A.W."/>
            <person name="Gnirke A."/>
            <person name="Yurkov A.M."/>
            <person name="Nowrousian M."/>
            <person name="Sun S."/>
            <person name="Cuomo C.A."/>
            <person name="Heitman J."/>
        </authorList>
    </citation>
    <scope>NUCLEOTIDE SEQUENCE [LARGE SCALE GENOMIC DNA]</scope>
    <source>
        <strain evidence="3 4">CBS 13917</strain>
    </source>
</reference>
<dbReference type="PANTHER" id="PTHR43861">
    <property type="entry name" value="TRANS-ACONITATE 2-METHYLTRANSFERASE-RELATED"/>
    <property type="match status" value="1"/>
</dbReference>
<proteinExistence type="predicted"/>
<dbReference type="AlphaFoldDB" id="A0AAW0YPX1"/>
<evidence type="ECO:0000256" key="1">
    <source>
        <dbReference type="ARBA" id="ARBA00022679"/>
    </source>
</evidence>
<accession>A0AAW0YPX1</accession>
<dbReference type="GeneID" id="92181854"/>
<organism evidence="3 4">
    <name type="scientific">Kwoniella newhampshirensis</name>
    <dbReference type="NCBI Taxonomy" id="1651941"/>
    <lineage>
        <taxon>Eukaryota</taxon>
        <taxon>Fungi</taxon>
        <taxon>Dikarya</taxon>
        <taxon>Basidiomycota</taxon>
        <taxon>Agaricomycotina</taxon>
        <taxon>Tremellomycetes</taxon>
        <taxon>Tremellales</taxon>
        <taxon>Cryptococcaceae</taxon>
        <taxon>Kwoniella</taxon>
    </lineage>
</organism>
<dbReference type="KEGG" id="kne:92181854"/>
<keyword evidence="1" id="KW-0808">Transferase</keyword>
<protein>
    <recommendedName>
        <fullName evidence="5">Methyltransferase type 11 domain-containing protein</fullName>
    </recommendedName>
</protein>
<feature type="region of interest" description="Disordered" evidence="2">
    <location>
        <begin position="1"/>
        <end position="96"/>
    </location>
</feature>
<evidence type="ECO:0000313" key="4">
    <source>
        <dbReference type="Proteomes" id="UP001388673"/>
    </source>
</evidence>
<evidence type="ECO:0008006" key="5">
    <source>
        <dbReference type="Google" id="ProtNLM"/>
    </source>
</evidence>
<dbReference type="Gene3D" id="3.40.50.150">
    <property type="entry name" value="Vaccinia Virus protein VP39"/>
    <property type="match status" value="1"/>
</dbReference>
<dbReference type="GO" id="GO:0016740">
    <property type="term" value="F:transferase activity"/>
    <property type="evidence" value="ECO:0007669"/>
    <property type="project" value="UniProtKB-KW"/>
</dbReference>
<dbReference type="Proteomes" id="UP001388673">
    <property type="component" value="Unassembled WGS sequence"/>
</dbReference>
<keyword evidence="4" id="KW-1185">Reference proteome</keyword>
<dbReference type="EMBL" id="JBCAWK010000008">
    <property type="protein sequence ID" value="KAK8850676.1"/>
    <property type="molecule type" value="Genomic_DNA"/>
</dbReference>
<comment type="caution">
    <text evidence="3">The sequence shown here is derived from an EMBL/GenBank/DDBJ whole genome shotgun (WGS) entry which is preliminary data.</text>
</comment>
<feature type="region of interest" description="Disordered" evidence="2">
    <location>
        <begin position="188"/>
        <end position="211"/>
    </location>
</feature>
<name>A0AAW0YPX1_9TREE</name>
<feature type="compositionally biased region" description="Basic and acidic residues" evidence="2">
    <location>
        <begin position="49"/>
        <end position="93"/>
    </location>
</feature>
<dbReference type="PANTHER" id="PTHR43861:SF3">
    <property type="entry name" value="PUTATIVE (AFU_ORTHOLOGUE AFUA_2G14390)-RELATED"/>
    <property type="match status" value="1"/>
</dbReference>
<dbReference type="InterPro" id="IPR029063">
    <property type="entry name" value="SAM-dependent_MTases_sf"/>
</dbReference>
<feature type="compositionally biased region" description="Basic and acidic residues" evidence="2">
    <location>
        <begin position="21"/>
        <end position="41"/>
    </location>
</feature>
<dbReference type="SUPFAM" id="SSF53335">
    <property type="entry name" value="S-adenosyl-L-methionine-dependent methyltransferases"/>
    <property type="match status" value="1"/>
</dbReference>
<dbReference type="RefSeq" id="XP_066802107.1">
    <property type="nucleotide sequence ID" value="XM_066947693.1"/>
</dbReference>
<sequence>MRNQNSCYVDHHHNQHHHHPHDGDHQHAHPQSHEHAHHDHQLQQQQMSETHEHQVDNRNMHQHQHQHDQSYEHQHEQHERRPQPLDGHQHDAWSGEDYMLRPGTKETAVRSAESVVYALTSAGVTEKEMGEMDVLEIGCGPGSVTPHLEPHFSTIHSIDTSPSMLVAFSQNVPSSPKLTHSLHALSSSSATTFSSGQPQSSPTKDEPNREIVPPKQRFDLALANLVVHHVDDRESFMQGVVGLVKSGGWVVFTEFGREEGREVEGKGLYNSEAKTLPGGSVNAPDHFHPAFTPRTLSAILTNAGLVDVHAEIKGRLPVFGVDAHQLPCLIVRGRKA</sequence>